<feature type="chain" id="PRO_5014824487" evidence="2">
    <location>
        <begin position="31"/>
        <end position="124"/>
    </location>
</feature>
<organism evidence="3">
    <name type="scientific">Anopheles marajoara</name>
    <dbReference type="NCBI Taxonomy" id="58244"/>
    <lineage>
        <taxon>Eukaryota</taxon>
        <taxon>Metazoa</taxon>
        <taxon>Ecdysozoa</taxon>
        <taxon>Arthropoda</taxon>
        <taxon>Hexapoda</taxon>
        <taxon>Insecta</taxon>
        <taxon>Pterygota</taxon>
        <taxon>Neoptera</taxon>
        <taxon>Endopterygota</taxon>
        <taxon>Diptera</taxon>
        <taxon>Nematocera</taxon>
        <taxon>Culicoidea</taxon>
        <taxon>Culicidae</taxon>
        <taxon>Anophelinae</taxon>
        <taxon>Anopheles</taxon>
    </lineage>
</organism>
<proteinExistence type="predicted"/>
<protein>
    <submittedName>
        <fullName evidence="3">Putative secreted protein</fullName>
    </submittedName>
</protein>
<keyword evidence="2" id="KW-0732">Signal</keyword>
<name>A0A2M4C861_9DIPT</name>
<evidence type="ECO:0000256" key="1">
    <source>
        <dbReference type="SAM" id="MobiDB-lite"/>
    </source>
</evidence>
<feature type="signal peptide" evidence="2">
    <location>
        <begin position="1"/>
        <end position="30"/>
    </location>
</feature>
<reference evidence="3" key="1">
    <citation type="submission" date="2018-01" db="EMBL/GenBank/DDBJ databases">
        <title>An insight into the sialome of Amazonian anophelines.</title>
        <authorList>
            <person name="Ribeiro J.M."/>
            <person name="Scarpassa V."/>
            <person name="Calvo E."/>
        </authorList>
    </citation>
    <scope>NUCLEOTIDE SEQUENCE</scope>
    <source>
        <tissue evidence="3">Salivary glands</tissue>
    </source>
</reference>
<dbReference type="EMBL" id="GGFJ01012007">
    <property type="protein sequence ID" value="MBW61148.1"/>
    <property type="molecule type" value="Transcribed_RNA"/>
</dbReference>
<evidence type="ECO:0000313" key="3">
    <source>
        <dbReference type="EMBL" id="MBW61148.1"/>
    </source>
</evidence>
<feature type="region of interest" description="Disordered" evidence="1">
    <location>
        <begin position="36"/>
        <end position="55"/>
    </location>
</feature>
<evidence type="ECO:0000256" key="2">
    <source>
        <dbReference type="SAM" id="SignalP"/>
    </source>
</evidence>
<dbReference type="AlphaFoldDB" id="A0A2M4C861"/>
<sequence length="124" mass="14577">MLRIWYRVRHALRTVHSLVVVDLLISNSVGTVDDKRQRRRTHATTNHGATHHHLHNRTTRIDFRGRAHFTLKRAISSFLTTVLKVLTVAPRARRQSFFYWRFARLRGSYSKSPKTKQTPPPPQE</sequence>
<accession>A0A2M4C861</accession>